<protein>
    <submittedName>
        <fullName evidence="1">Uncharacterized protein</fullName>
    </submittedName>
</protein>
<dbReference type="Gramene" id="KCW73951">
    <property type="protein sequence ID" value="KCW73951"/>
    <property type="gene ID" value="EUGRSUZ_E02544"/>
</dbReference>
<dbReference type="AlphaFoldDB" id="A0A059C717"/>
<dbReference type="InParanoid" id="A0A059C717"/>
<sequence>MLNTNIWFSTPKPQVTTGKLCFSLDMPALIHPVEHSYAFAQLGIRGRKCDACPDQFLMFVCLQRVADVITSDFMLELDCQIF</sequence>
<reference evidence="1" key="1">
    <citation type="submission" date="2013-07" db="EMBL/GenBank/DDBJ databases">
        <title>The genome of Eucalyptus grandis.</title>
        <authorList>
            <person name="Schmutz J."/>
            <person name="Hayes R."/>
            <person name="Myburg A."/>
            <person name="Tuskan G."/>
            <person name="Grattapaglia D."/>
            <person name="Rokhsar D.S."/>
        </authorList>
    </citation>
    <scope>NUCLEOTIDE SEQUENCE</scope>
    <source>
        <tissue evidence="1">Leaf extractions</tissue>
    </source>
</reference>
<accession>A0A059C717</accession>
<gene>
    <name evidence="1" type="ORF">EUGRSUZ_E02544</name>
</gene>
<proteinExistence type="predicted"/>
<organism evidence="1">
    <name type="scientific">Eucalyptus grandis</name>
    <name type="common">Flooded gum</name>
    <dbReference type="NCBI Taxonomy" id="71139"/>
    <lineage>
        <taxon>Eukaryota</taxon>
        <taxon>Viridiplantae</taxon>
        <taxon>Streptophyta</taxon>
        <taxon>Embryophyta</taxon>
        <taxon>Tracheophyta</taxon>
        <taxon>Spermatophyta</taxon>
        <taxon>Magnoliopsida</taxon>
        <taxon>eudicotyledons</taxon>
        <taxon>Gunneridae</taxon>
        <taxon>Pentapetalae</taxon>
        <taxon>rosids</taxon>
        <taxon>malvids</taxon>
        <taxon>Myrtales</taxon>
        <taxon>Myrtaceae</taxon>
        <taxon>Myrtoideae</taxon>
        <taxon>Eucalypteae</taxon>
        <taxon>Eucalyptus</taxon>
    </lineage>
</organism>
<dbReference type="EMBL" id="KK198757">
    <property type="protein sequence ID" value="KCW73951.1"/>
    <property type="molecule type" value="Genomic_DNA"/>
</dbReference>
<evidence type="ECO:0000313" key="1">
    <source>
        <dbReference type="EMBL" id="KCW73951.1"/>
    </source>
</evidence>
<name>A0A059C717_EUCGR</name>